<name>A0A486ULB8_KLEPN</name>
<proteinExistence type="predicted"/>
<dbReference type="SUPFAM" id="SSF110849">
    <property type="entry name" value="ParB/Sulfiredoxin"/>
    <property type="match status" value="1"/>
</dbReference>
<reference evidence="1" key="1">
    <citation type="submission" date="2019-03" db="EMBL/GenBank/DDBJ databases">
        <authorList>
            <consortium name="Pathogen Informatics"/>
        </authorList>
    </citation>
    <scope>NUCLEOTIDE SEQUENCE</scope>
    <source>
        <strain evidence="1">5012STDY7626356</strain>
    </source>
</reference>
<accession>A0A486ULB8</accession>
<dbReference type="InterPro" id="IPR022304">
    <property type="entry name" value="ICE_PFGI_1_ParB"/>
</dbReference>
<evidence type="ECO:0000313" key="1">
    <source>
        <dbReference type="EMBL" id="VGM38958.1"/>
    </source>
</evidence>
<dbReference type="InterPro" id="IPR036086">
    <property type="entry name" value="ParB/Sulfiredoxin_sf"/>
</dbReference>
<dbReference type="AlphaFoldDB" id="A0A486ULB8"/>
<gene>
    <name evidence="1" type="ORF">SAMEA4873557_03478</name>
</gene>
<protein>
    <submittedName>
        <fullName evidence="1">Protein with ParB-like nuclease domain in PFGI-1-like cluster</fullName>
    </submittedName>
</protein>
<dbReference type="NCBIfam" id="TIGR03764">
    <property type="entry name" value="ICE_PFGI_1_parB"/>
    <property type="match status" value="1"/>
</dbReference>
<sequence>MNSKLTSQVVQSHLMQSCFDQQSSSAEGCARPSKETAMIVTLDQLRPYEFNPRVMRNPNYDDIKASIRQRGLDTPPPITRRPDQDYYIIANGGNTRLSILNELWQETHDERFWRIHCLYRPWGGTSKQLMHGELRCLIGHLAENDLHGKLSFIERALGISKARELYQHVEQYQLSQRELAERLRKDGYPINQSQISRMEQTLEYLHPYIPQVLYAGLGRPQIEKLLSMRTAALRIWEQHATDDLGSFENIFSSALSLFNDQPEEFCFELVQDELLGLLSQALNVDYNLLMLDLDPSEQKRLALLGPTQESPLYIQKEASAARSTVYRRKPSSKRKTVLSAPDSPLGSTLMCESNDPIMDIWCISPLIDSTQALQALRNQVARELAECCGIDGKIFPDNNVDDADYKLSAITTAPDVYSQTQARACRALLMTLNGVPLTADLAATLDPILLIRREQNRFVFSDQFLIKAFRLIRIVRRLMELQQDAKNDTND</sequence>
<dbReference type="RefSeq" id="WP_009309828.1">
    <property type="nucleotide sequence ID" value="NZ_AP024173.1"/>
</dbReference>
<dbReference type="EMBL" id="CAAHDE010000006">
    <property type="protein sequence ID" value="VGM38958.1"/>
    <property type="molecule type" value="Genomic_DNA"/>
</dbReference>
<organism evidence="1">
    <name type="scientific">Klebsiella pneumoniae</name>
    <dbReference type="NCBI Taxonomy" id="573"/>
    <lineage>
        <taxon>Bacteria</taxon>
        <taxon>Pseudomonadati</taxon>
        <taxon>Pseudomonadota</taxon>
        <taxon>Gammaproteobacteria</taxon>
        <taxon>Enterobacterales</taxon>
        <taxon>Enterobacteriaceae</taxon>
        <taxon>Klebsiella/Raoultella group</taxon>
        <taxon>Klebsiella</taxon>
        <taxon>Klebsiella pneumoniae complex</taxon>
    </lineage>
</organism>
<dbReference type="PROSITE" id="PS51257">
    <property type="entry name" value="PROKAR_LIPOPROTEIN"/>
    <property type="match status" value="1"/>
</dbReference>